<evidence type="ECO:0000313" key="1">
    <source>
        <dbReference type="EMBL" id="MCR2804272.1"/>
    </source>
</evidence>
<sequence>MDKNIVQYHYSELIKSLITLAAPAENQKYIKGYGHVGDDMIIEFDSHYNLGMTVYYLNIGLFSDKQLQKLDDYDKFLDKKCGEQELDFFTDFDQLKSNPVWEDIRVGTSKSLSGNVS</sequence>
<protein>
    <submittedName>
        <fullName evidence="1">Uncharacterized protein</fullName>
    </submittedName>
</protein>
<accession>A0A9X2MQ99</accession>
<keyword evidence="2" id="KW-1185">Reference proteome</keyword>
<dbReference type="RefSeq" id="WP_257445178.1">
    <property type="nucleotide sequence ID" value="NZ_JANIPJ010000006.1"/>
</dbReference>
<name>A0A9X2MQ99_9BACL</name>
<reference evidence="1" key="1">
    <citation type="submission" date="2022-08" db="EMBL/GenBank/DDBJ databases">
        <title>The genomic sequence of strain Paenibacillus sp. SCIV0701.</title>
        <authorList>
            <person name="Zhao H."/>
        </authorList>
    </citation>
    <scope>NUCLEOTIDE SEQUENCE</scope>
    <source>
        <strain evidence="1">SCIV0701</strain>
    </source>
</reference>
<dbReference type="Proteomes" id="UP001141950">
    <property type="component" value="Unassembled WGS sequence"/>
</dbReference>
<gene>
    <name evidence="1" type="ORF">NQZ67_10300</name>
</gene>
<dbReference type="AlphaFoldDB" id="A0A9X2MQ99"/>
<dbReference type="EMBL" id="JANIPJ010000006">
    <property type="protein sequence ID" value="MCR2804272.1"/>
    <property type="molecule type" value="Genomic_DNA"/>
</dbReference>
<comment type="caution">
    <text evidence="1">The sequence shown here is derived from an EMBL/GenBank/DDBJ whole genome shotgun (WGS) entry which is preliminary data.</text>
</comment>
<proteinExistence type="predicted"/>
<evidence type="ECO:0000313" key="2">
    <source>
        <dbReference type="Proteomes" id="UP001141950"/>
    </source>
</evidence>
<organism evidence="1 2">
    <name type="scientific">Paenibacillus soyae</name>
    <dbReference type="NCBI Taxonomy" id="2969249"/>
    <lineage>
        <taxon>Bacteria</taxon>
        <taxon>Bacillati</taxon>
        <taxon>Bacillota</taxon>
        <taxon>Bacilli</taxon>
        <taxon>Bacillales</taxon>
        <taxon>Paenibacillaceae</taxon>
        <taxon>Paenibacillus</taxon>
    </lineage>
</organism>